<evidence type="ECO:0000256" key="1">
    <source>
        <dbReference type="SAM" id="MobiDB-lite"/>
    </source>
</evidence>
<keyword evidence="3" id="KW-1185">Reference proteome</keyword>
<gene>
    <name evidence="2" type="ORF">BN873_p10006</name>
</gene>
<dbReference type="AlphaFoldDB" id="W6MA45"/>
<protein>
    <submittedName>
        <fullName evidence="2">Uncharacterized protein</fullName>
    </submittedName>
</protein>
<name>W6MA45_9GAMM</name>
<organism evidence="2 3">
    <name type="scientific">Candidatus Competibacter denitrificans Run_A_D11</name>
    <dbReference type="NCBI Taxonomy" id="1400863"/>
    <lineage>
        <taxon>Bacteria</taxon>
        <taxon>Pseudomonadati</taxon>
        <taxon>Pseudomonadota</taxon>
        <taxon>Gammaproteobacteria</taxon>
        <taxon>Candidatus Competibacteraceae</taxon>
        <taxon>Candidatus Competibacter</taxon>
    </lineage>
</organism>
<comment type="caution">
    <text evidence="2">The sequence shown here is derived from an EMBL/GenBank/DDBJ whole genome shotgun (WGS) entry which is preliminary data.</text>
</comment>
<dbReference type="EMBL" id="CBTJ020000113">
    <property type="protein sequence ID" value="CDI04562.1"/>
    <property type="molecule type" value="Genomic_DNA"/>
</dbReference>
<proteinExistence type="predicted"/>
<evidence type="ECO:0000313" key="3">
    <source>
        <dbReference type="Proteomes" id="UP000035760"/>
    </source>
</evidence>
<reference evidence="2" key="1">
    <citation type="submission" date="2013-07" db="EMBL/GenBank/DDBJ databases">
        <authorList>
            <person name="McIlroy S."/>
        </authorList>
    </citation>
    <scope>NUCLEOTIDE SEQUENCE [LARGE SCALE GENOMIC DNA]</scope>
    <source>
        <strain evidence="2">Run_A_D11</strain>
    </source>
</reference>
<reference evidence="2" key="2">
    <citation type="submission" date="2014-03" db="EMBL/GenBank/DDBJ databases">
        <title>Candidatus Competibacter-lineage genomes retrieved from metagenomes reveal functional metabolic diversity.</title>
        <authorList>
            <person name="McIlroy S.J."/>
            <person name="Albertsen M."/>
            <person name="Andresen E.K."/>
            <person name="Saunders A.M."/>
            <person name="Kristiansen R."/>
            <person name="Stokholm-Bjerregaard M."/>
            <person name="Nielsen K.L."/>
            <person name="Nielsen P.H."/>
        </authorList>
    </citation>
    <scope>NUCLEOTIDE SEQUENCE</scope>
    <source>
        <strain evidence="2">Run_A_D11</strain>
    </source>
</reference>
<sequence length="110" mass="12695">MRMPHWQPIISAGSYAPQRNSLPSRQPALTHKTYPDPSRPTLDDLDPESVTPDRRVARVRSHRERADYPTAEPLLGNLLVVWRALCDPVFFRPRNRAGYRLPVGADDRRR</sequence>
<dbReference type="Proteomes" id="UP000035760">
    <property type="component" value="Unassembled WGS sequence"/>
</dbReference>
<evidence type="ECO:0000313" key="2">
    <source>
        <dbReference type="EMBL" id="CDI04562.1"/>
    </source>
</evidence>
<accession>W6MA45</accession>
<feature type="region of interest" description="Disordered" evidence="1">
    <location>
        <begin position="1"/>
        <end position="64"/>
    </location>
</feature>